<organism evidence="12 13">
    <name type="scientific">Duncaniella dubosii</name>
    <dbReference type="NCBI Taxonomy" id="2518971"/>
    <lineage>
        <taxon>Bacteria</taxon>
        <taxon>Pseudomonadati</taxon>
        <taxon>Bacteroidota</taxon>
        <taxon>Bacteroidia</taxon>
        <taxon>Bacteroidales</taxon>
        <taxon>Muribaculaceae</taxon>
        <taxon>Duncaniella</taxon>
    </lineage>
</organism>
<dbReference type="InterPro" id="IPR050330">
    <property type="entry name" value="Bact_OuterMem_StrucFunc"/>
</dbReference>
<evidence type="ECO:0000256" key="7">
    <source>
        <dbReference type="ARBA" id="ARBA00023136"/>
    </source>
</evidence>
<dbReference type="GO" id="GO:0009279">
    <property type="term" value="C:cell outer membrane"/>
    <property type="evidence" value="ECO:0007669"/>
    <property type="project" value="UniProtKB-SubCell"/>
</dbReference>
<dbReference type="Gene3D" id="3.30.1330.60">
    <property type="entry name" value="OmpA-like domain"/>
    <property type="match status" value="1"/>
</dbReference>
<dbReference type="PANTHER" id="PTHR30329">
    <property type="entry name" value="STATOR ELEMENT OF FLAGELLAR MOTOR COMPLEX"/>
    <property type="match status" value="1"/>
</dbReference>
<dbReference type="AlphaFoldDB" id="A0A4P7W139"/>
<evidence type="ECO:0000256" key="6">
    <source>
        <dbReference type="ARBA" id="ARBA00023114"/>
    </source>
</evidence>
<dbReference type="GO" id="GO:0015288">
    <property type="term" value="F:porin activity"/>
    <property type="evidence" value="ECO:0007669"/>
    <property type="project" value="UniProtKB-KW"/>
</dbReference>
<dbReference type="InterPro" id="IPR006665">
    <property type="entry name" value="OmpA-like"/>
</dbReference>
<dbReference type="InterPro" id="IPR006664">
    <property type="entry name" value="OMP_bac"/>
</dbReference>
<keyword evidence="8" id="KW-0998">Cell outer membrane</keyword>
<reference evidence="13" key="1">
    <citation type="submission" date="2019-02" db="EMBL/GenBank/DDBJ databases">
        <title>Isolation and identification of novel species under the genus Muribaculum.</title>
        <authorList>
            <person name="Miyake S."/>
            <person name="Ding Y."/>
            <person name="Low A."/>
            <person name="Soh M."/>
            <person name="Seedorf H."/>
        </authorList>
    </citation>
    <scope>NUCLEOTIDE SEQUENCE [LARGE SCALE GENOMIC DNA]</scope>
    <source>
        <strain evidence="13">H5</strain>
    </source>
</reference>
<keyword evidence="13" id="KW-1185">Reference proteome</keyword>
<dbReference type="EMBL" id="CP039396">
    <property type="protein sequence ID" value="QCD41604.1"/>
    <property type="molecule type" value="Genomic_DNA"/>
</dbReference>
<dbReference type="PANTHER" id="PTHR30329:SF21">
    <property type="entry name" value="LIPOPROTEIN YIAD-RELATED"/>
    <property type="match status" value="1"/>
</dbReference>
<keyword evidence="6" id="KW-0626">Porin</keyword>
<evidence type="ECO:0000259" key="11">
    <source>
        <dbReference type="PROSITE" id="PS51123"/>
    </source>
</evidence>
<evidence type="ECO:0000256" key="3">
    <source>
        <dbReference type="ARBA" id="ARBA00022452"/>
    </source>
</evidence>
<keyword evidence="2" id="KW-0813">Transport</keyword>
<keyword evidence="7 9" id="KW-0472">Membrane</keyword>
<proteinExistence type="predicted"/>
<accession>A0A4P7W139</accession>
<dbReference type="KEGG" id="ddb:E7747_04480"/>
<evidence type="ECO:0000256" key="4">
    <source>
        <dbReference type="ARBA" id="ARBA00022692"/>
    </source>
</evidence>
<dbReference type="SUPFAM" id="SSF56925">
    <property type="entry name" value="OMPA-like"/>
    <property type="match status" value="1"/>
</dbReference>
<comment type="subcellular location">
    <subcellularLocation>
        <location evidence="1">Cell outer membrane</location>
        <topology evidence="1">Multi-pass membrane protein</topology>
    </subcellularLocation>
</comment>
<gene>
    <name evidence="12" type="ORF">E7747_04480</name>
</gene>
<feature type="chain" id="PRO_5020416000" evidence="10">
    <location>
        <begin position="20"/>
        <end position="375"/>
    </location>
</feature>
<dbReference type="CDD" id="cd07185">
    <property type="entry name" value="OmpA_C-like"/>
    <property type="match status" value="1"/>
</dbReference>
<evidence type="ECO:0000256" key="10">
    <source>
        <dbReference type="SAM" id="SignalP"/>
    </source>
</evidence>
<keyword evidence="3" id="KW-1134">Transmembrane beta strand</keyword>
<evidence type="ECO:0000256" key="2">
    <source>
        <dbReference type="ARBA" id="ARBA00022448"/>
    </source>
</evidence>
<keyword evidence="5" id="KW-0406">Ion transport</keyword>
<keyword evidence="4" id="KW-0812">Transmembrane</keyword>
<dbReference type="InterPro" id="IPR011250">
    <property type="entry name" value="OMP/PagP_B-barrel"/>
</dbReference>
<protein>
    <submittedName>
        <fullName evidence="12">OmpA family protein</fullName>
    </submittedName>
</protein>
<dbReference type="SUPFAM" id="SSF103088">
    <property type="entry name" value="OmpA-like"/>
    <property type="match status" value="1"/>
</dbReference>
<evidence type="ECO:0000256" key="9">
    <source>
        <dbReference type="PROSITE-ProRule" id="PRU00473"/>
    </source>
</evidence>
<name>A0A4P7W139_9BACT</name>
<dbReference type="PRINTS" id="PR01021">
    <property type="entry name" value="OMPADOMAIN"/>
</dbReference>
<sequence length="375" mass="40119">MKRLILASALVGCIMGASAQDLIERPTFGDNWQLGLDGGITTPLKGHSFFGNMRPTVGLHLGKQLTPLFGLGIEGVAGINTSTVNGGRSSKTAFDDTYLGAYGTFNLTNAFCGFRCEPRPFTIDAVVGIGWMHDYVSYGSDHSNIGAKAGLNFNFAVTDHFGISLKPSVLWNVTGNGTGHDDQGLDLKRANFNLTVGLNYNFGPGFECVNCPDNSAELSELNGRVNALRAEVDGRNAALAAADAKNAELTAALAAANAKPAKIIKENNLESVRYVFFKIGSSVITADQQPNIEMIAAYLNNHPKATVQVRGYASADGPADVNERLAKARAESVKNALIKRYKIDPKRINAEGEGIGHMFSEESWNRVSICTLDAD</sequence>
<evidence type="ECO:0000313" key="12">
    <source>
        <dbReference type="EMBL" id="QCD41604.1"/>
    </source>
</evidence>
<keyword evidence="10" id="KW-0732">Signal</keyword>
<dbReference type="GO" id="GO:0046930">
    <property type="term" value="C:pore complex"/>
    <property type="evidence" value="ECO:0007669"/>
    <property type="project" value="UniProtKB-KW"/>
</dbReference>
<dbReference type="PROSITE" id="PS51123">
    <property type="entry name" value="OMPA_2"/>
    <property type="match status" value="1"/>
</dbReference>
<feature type="domain" description="OmpA-like" evidence="11">
    <location>
        <begin position="264"/>
        <end position="375"/>
    </location>
</feature>
<evidence type="ECO:0000256" key="8">
    <source>
        <dbReference type="ARBA" id="ARBA00023237"/>
    </source>
</evidence>
<evidence type="ECO:0000256" key="1">
    <source>
        <dbReference type="ARBA" id="ARBA00004571"/>
    </source>
</evidence>
<dbReference type="Pfam" id="PF00691">
    <property type="entry name" value="OmpA"/>
    <property type="match status" value="1"/>
</dbReference>
<dbReference type="Proteomes" id="UP000297149">
    <property type="component" value="Chromosome"/>
</dbReference>
<evidence type="ECO:0000313" key="13">
    <source>
        <dbReference type="Proteomes" id="UP000297149"/>
    </source>
</evidence>
<evidence type="ECO:0000256" key="5">
    <source>
        <dbReference type="ARBA" id="ARBA00023065"/>
    </source>
</evidence>
<feature type="signal peptide" evidence="10">
    <location>
        <begin position="1"/>
        <end position="19"/>
    </location>
</feature>
<dbReference type="GO" id="GO:0006811">
    <property type="term" value="P:monoatomic ion transport"/>
    <property type="evidence" value="ECO:0007669"/>
    <property type="project" value="UniProtKB-KW"/>
</dbReference>
<dbReference type="RefSeq" id="WP_136414366.1">
    <property type="nucleotide sequence ID" value="NZ_CP039396.1"/>
</dbReference>
<dbReference type="InterPro" id="IPR036737">
    <property type="entry name" value="OmpA-like_sf"/>
</dbReference>